<feature type="compositionally biased region" description="Polar residues" evidence="2">
    <location>
        <begin position="311"/>
        <end position="346"/>
    </location>
</feature>
<protein>
    <submittedName>
        <fullName evidence="3">Uncharacterized protein</fullName>
    </submittedName>
</protein>
<dbReference type="OrthoDB" id="8062108at2759"/>
<organism evidence="3 4">
    <name type="scientific">Diatraea saccharalis</name>
    <name type="common">sugarcane borer</name>
    <dbReference type="NCBI Taxonomy" id="40085"/>
    <lineage>
        <taxon>Eukaryota</taxon>
        <taxon>Metazoa</taxon>
        <taxon>Ecdysozoa</taxon>
        <taxon>Arthropoda</taxon>
        <taxon>Hexapoda</taxon>
        <taxon>Insecta</taxon>
        <taxon>Pterygota</taxon>
        <taxon>Neoptera</taxon>
        <taxon>Endopterygota</taxon>
        <taxon>Lepidoptera</taxon>
        <taxon>Glossata</taxon>
        <taxon>Ditrysia</taxon>
        <taxon>Pyraloidea</taxon>
        <taxon>Crambidae</taxon>
        <taxon>Crambinae</taxon>
        <taxon>Diatraea</taxon>
    </lineage>
</organism>
<reference evidence="3" key="1">
    <citation type="submission" date="2021-12" db="EMBL/GenBank/DDBJ databases">
        <authorList>
            <person name="King R."/>
        </authorList>
    </citation>
    <scope>NUCLEOTIDE SEQUENCE</scope>
</reference>
<proteinExistence type="predicted"/>
<name>A0A9N9W645_9NEOP</name>
<keyword evidence="1" id="KW-0175">Coiled coil</keyword>
<keyword evidence="4" id="KW-1185">Reference proteome</keyword>
<feature type="region of interest" description="Disordered" evidence="2">
    <location>
        <begin position="310"/>
        <end position="362"/>
    </location>
</feature>
<accession>A0A9N9W645</accession>
<reference evidence="3" key="2">
    <citation type="submission" date="2022-10" db="EMBL/GenBank/DDBJ databases">
        <authorList>
            <consortium name="ENA_rothamsted_submissions"/>
            <consortium name="culmorum"/>
            <person name="King R."/>
        </authorList>
    </citation>
    <scope>NUCLEOTIDE SEQUENCE</scope>
</reference>
<evidence type="ECO:0000256" key="1">
    <source>
        <dbReference type="SAM" id="Coils"/>
    </source>
</evidence>
<dbReference type="Proteomes" id="UP001153714">
    <property type="component" value="Chromosome 12"/>
</dbReference>
<sequence length="411" mass="47809">MADEIKELSNKIKILKDNLIKLSYAKRTENVLNQKLIEAKRLRHRFDECMILVLEKIENKQIESKVLKDLQSYCDFIKNTYDQIETCCSKTYISECTGVLESKTTMTTFDFKTAVSLMPVMTGDEAVTKSLIDAITLYNSTLNEEGKNMLIQFVLKTRLNESAKLRLSISYDSCELLVQDMRDHLLTKKSSTSLHNELVKVRQNGISLDNFGQKMEELFVNLTISQADGNQDAYKILRPLNEKLAIKSFTDGLRNRQLSTILSARNYSSLKDTIRAAKDEEASCSRQELEPAVYFGYRGRRNNYERYQNNTRGSFNRRMNNSNIQFSQRNNRGYVSQNQTRNRTQNKPHENNNYRQYRYRGGKSRSFYRSGNVHYMDTNINSNTLEEAQTSMLNSDTKSDIKNQDSFQFFR</sequence>
<evidence type="ECO:0000256" key="2">
    <source>
        <dbReference type="SAM" id="MobiDB-lite"/>
    </source>
</evidence>
<dbReference type="AlphaFoldDB" id="A0A9N9W645"/>
<evidence type="ECO:0000313" key="4">
    <source>
        <dbReference type="Proteomes" id="UP001153714"/>
    </source>
</evidence>
<dbReference type="EMBL" id="OU893343">
    <property type="protein sequence ID" value="CAG9784095.1"/>
    <property type="molecule type" value="Genomic_DNA"/>
</dbReference>
<feature type="coiled-coil region" evidence="1">
    <location>
        <begin position="5"/>
        <end position="45"/>
    </location>
</feature>
<gene>
    <name evidence="3" type="ORF">DIATSA_LOCUS2213</name>
</gene>
<evidence type="ECO:0000313" key="3">
    <source>
        <dbReference type="EMBL" id="CAG9784095.1"/>
    </source>
</evidence>